<sequence length="425" mass="48424">MDSHLPCNEIVCPANPRDVIYIPSVISSILKFIPFYERLLLRLVCKNWNKSFQFSQCWESIDFRFHNLLEHPLYGQCIRRFITDTKRVDICIDQLKSVCAFATHQGVYKKTGQFPWESRELSEAETDVSASYERDVCDDMSIEEVISVESDVYMEECECISIEEDGIYTEKGDTGVEEHLVNMLNSLKNLEFLQISEKCGQYKTICTRVSPLILDHVSTHKNSNEVIISHVDLDVSMEDLNTPKDLANGLQTTPQSAINSPQKSLADRTVLQTLIIDSPIDISSLLKLVPFVKNVKNLVISRIIDCSVRFTNVCPTEESYYSVHSYNICSAVAELVEHVPESQLVSLQIGRTLNSHPEENIQIANDAKLRNIRRVKEAEKIFGEGVDEADEVLLVLLERQANIKYLIMEDVDLSYGAYKKMNLLK</sequence>
<dbReference type="EMBL" id="ACOU01000007">
    <property type="protein sequence ID" value="EKX72459.1"/>
    <property type="molecule type" value="Genomic_DNA"/>
</dbReference>
<dbReference type="Gene3D" id="3.80.10.10">
    <property type="entry name" value="Ribonuclease Inhibitor"/>
    <property type="match status" value="1"/>
</dbReference>
<dbReference type="eggNOG" id="ENOG502QXEV">
    <property type="taxonomic scope" value="Eukaryota"/>
</dbReference>
<dbReference type="SUPFAM" id="SSF81383">
    <property type="entry name" value="F-box domain"/>
    <property type="match status" value="1"/>
</dbReference>
<dbReference type="GeneID" id="15804198"/>
<dbReference type="InterPro" id="IPR036047">
    <property type="entry name" value="F-box-like_dom_sf"/>
</dbReference>
<evidence type="ECO:0000313" key="2">
    <source>
        <dbReference type="EMBL" id="EKX72459.1"/>
    </source>
</evidence>
<dbReference type="InterPro" id="IPR001810">
    <property type="entry name" value="F-box_dom"/>
</dbReference>
<evidence type="ECO:0000313" key="3">
    <source>
        <dbReference type="Proteomes" id="UP000031512"/>
    </source>
</evidence>
<evidence type="ECO:0000259" key="1">
    <source>
        <dbReference type="Pfam" id="PF00646"/>
    </source>
</evidence>
<dbReference type="RefSeq" id="XP_004831911.1">
    <property type="nucleotide sequence ID" value="XM_004831854.1"/>
</dbReference>
<accession>L1LB13</accession>
<gene>
    <name evidence="2" type="ORF">BEWA_049270</name>
</gene>
<dbReference type="Proteomes" id="UP000031512">
    <property type="component" value="Unassembled WGS sequence"/>
</dbReference>
<dbReference type="InterPro" id="IPR032675">
    <property type="entry name" value="LRR_dom_sf"/>
</dbReference>
<dbReference type="VEuPathDB" id="PiroplasmaDB:BEWA_049270"/>
<keyword evidence="3" id="KW-1185">Reference proteome</keyword>
<feature type="domain" description="F-box" evidence="1">
    <location>
        <begin position="25"/>
        <end position="56"/>
    </location>
</feature>
<dbReference type="AlphaFoldDB" id="L1LB13"/>
<reference evidence="2 3" key="1">
    <citation type="journal article" date="2012" name="BMC Genomics">
        <title>Comparative genomic analysis and phylogenetic position of Theileria equi.</title>
        <authorList>
            <person name="Kappmeyer L.S."/>
            <person name="Thiagarajan M."/>
            <person name="Herndon D.R."/>
            <person name="Ramsay J.D."/>
            <person name="Caler E."/>
            <person name="Djikeng A."/>
            <person name="Gillespie J.J."/>
            <person name="Lau A.O."/>
            <person name="Roalson E.H."/>
            <person name="Silva J.C."/>
            <person name="Silva M.G."/>
            <person name="Suarez C.E."/>
            <person name="Ueti M.W."/>
            <person name="Nene V.M."/>
            <person name="Mealey R.H."/>
            <person name="Knowles D.P."/>
            <person name="Brayton K.A."/>
        </authorList>
    </citation>
    <scope>NUCLEOTIDE SEQUENCE [LARGE SCALE GENOMIC DNA]</scope>
    <source>
        <strain evidence="2 3">WA</strain>
    </source>
</reference>
<dbReference type="OrthoDB" id="361213at2759"/>
<dbReference type="KEGG" id="beq:BEWA_049270"/>
<organism evidence="2 3">
    <name type="scientific">Theileria equi strain WA</name>
    <dbReference type="NCBI Taxonomy" id="1537102"/>
    <lineage>
        <taxon>Eukaryota</taxon>
        <taxon>Sar</taxon>
        <taxon>Alveolata</taxon>
        <taxon>Apicomplexa</taxon>
        <taxon>Aconoidasida</taxon>
        <taxon>Piroplasmida</taxon>
        <taxon>Theileriidae</taxon>
        <taxon>Theileria</taxon>
    </lineage>
</organism>
<proteinExistence type="predicted"/>
<dbReference type="Pfam" id="PF00646">
    <property type="entry name" value="F-box"/>
    <property type="match status" value="1"/>
</dbReference>
<comment type="caution">
    <text evidence="2">The sequence shown here is derived from an EMBL/GenBank/DDBJ whole genome shotgun (WGS) entry which is preliminary data.</text>
</comment>
<protein>
    <recommendedName>
        <fullName evidence="1">F-box domain-containing protein</fullName>
    </recommendedName>
</protein>
<name>L1LB13_THEEQ</name>